<comment type="caution">
    <text evidence="2">The sequence shown here is derived from an EMBL/GenBank/DDBJ whole genome shotgun (WGS) entry which is preliminary data.</text>
</comment>
<gene>
    <name evidence="2" type="ORF">G2W53_043126</name>
</gene>
<accession>A0A834SK64</accession>
<evidence type="ECO:0000313" key="2">
    <source>
        <dbReference type="EMBL" id="KAF7804015.1"/>
    </source>
</evidence>
<organism evidence="2 3">
    <name type="scientific">Senna tora</name>
    <dbReference type="NCBI Taxonomy" id="362788"/>
    <lineage>
        <taxon>Eukaryota</taxon>
        <taxon>Viridiplantae</taxon>
        <taxon>Streptophyta</taxon>
        <taxon>Embryophyta</taxon>
        <taxon>Tracheophyta</taxon>
        <taxon>Spermatophyta</taxon>
        <taxon>Magnoliopsida</taxon>
        <taxon>eudicotyledons</taxon>
        <taxon>Gunneridae</taxon>
        <taxon>Pentapetalae</taxon>
        <taxon>rosids</taxon>
        <taxon>fabids</taxon>
        <taxon>Fabales</taxon>
        <taxon>Fabaceae</taxon>
        <taxon>Caesalpinioideae</taxon>
        <taxon>Cassia clade</taxon>
        <taxon>Senna</taxon>
    </lineage>
</organism>
<dbReference type="AlphaFoldDB" id="A0A834SK64"/>
<dbReference type="EMBL" id="JAAIUW010000013">
    <property type="protein sequence ID" value="KAF7804015.1"/>
    <property type="molecule type" value="Genomic_DNA"/>
</dbReference>
<dbReference type="GO" id="GO:0004523">
    <property type="term" value="F:RNA-DNA hybrid ribonuclease activity"/>
    <property type="evidence" value="ECO:0007669"/>
    <property type="project" value="InterPro"/>
</dbReference>
<protein>
    <submittedName>
        <fullName evidence="2">Putative methyltransferase</fullName>
    </submittedName>
</protein>
<dbReference type="Gene3D" id="3.30.420.10">
    <property type="entry name" value="Ribonuclease H-like superfamily/Ribonuclease H"/>
    <property type="match status" value="1"/>
</dbReference>
<evidence type="ECO:0000259" key="1">
    <source>
        <dbReference type="PROSITE" id="PS50879"/>
    </source>
</evidence>
<dbReference type="GO" id="GO:0032259">
    <property type="term" value="P:methylation"/>
    <property type="evidence" value="ECO:0007669"/>
    <property type="project" value="UniProtKB-KW"/>
</dbReference>
<dbReference type="Pfam" id="PF08241">
    <property type="entry name" value="Methyltransf_11"/>
    <property type="match status" value="1"/>
</dbReference>
<dbReference type="Pfam" id="PF13456">
    <property type="entry name" value="RVT_3"/>
    <property type="match status" value="1"/>
</dbReference>
<dbReference type="CDD" id="cd02440">
    <property type="entry name" value="AdoMet_MTases"/>
    <property type="match status" value="1"/>
</dbReference>
<dbReference type="SUPFAM" id="SSF53098">
    <property type="entry name" value="Ribonuclease H-like"/>
    <property type="match status" value="1"/>
</dbReference>
<dbReference type="InterPro" id="IPR002156">
    <property type="entry name" value="RNaseH_domain"/>
</dbReference>
<feature type="domain" description="RNase H type-1" evidence="1">
    <location>
        <begin position="284"/>
        <end position="415"/>
    </location>
</feature>
<evidence type="ECO:0000313" key="3">
    <source>
        <dbReference type="Proteomes" id="UP000634136"/>
    </source>
</evidence>
<dbReference type="OrthoDB" id="10027013at2759"/>
<dbReference type="InterPro" id="IPR013216">
    <property type="entry name" value="Methyltransf_11"/>
</dbReference>
<reference evidence="2" key="1">
    <citation type="submission" date="2020-09" db="EMBL/GenBank/DDBJ databases">
        <title>Genome-Enabled Discovery of Anthraquinone Biosynthesis in Senna tora.</title>
        <authorList>
            <person name="Kang S.-H."/>
            <person name="Pandey R.P."/>
            <person name="Lee C.-M."/>
            <person name="Sim J.-S."/>
            <person name="Jeong J.-T."/>
            <person name="Choi B.-S."/>
            <person name="Jung M."/>
            <person name="Ginzburg D."/>
            <person name="Zhao K."/>
            <person name="Won S.Y."/>
            <person name="Oh T.-J."/>
            <person name="Yu Y."/>
            <person name="Kim N.-H."/>
            <person name="Lee O.R."/>
            <person name="Lee T.-H."/>
            <person name="Bashyal P."/>
            <person name="Kim T.-S."/>
            <person name="Lee W.-H."/>
            <person name="Kawkins C."/>
            <person name="Kim C.-K."/>
            <person name="Kim J.S."/>
            <person name="Ahn B.O."/>
            <person name="Rhee S.Y."/>
            <person name="Sohng J.K."/>
        </authorList>
    </citation>
    <scope>NUCLEOTIDE SEQUENCE</scope>
    <source>
        <tissue evidence="2">Leaf</tissue>
    </source>
</reference>
<proteinExistence type="predicted"/>
<dbReference type="Proteomes" id="UP000634136">
    <property type="component" value="Unassembled WGS sequence"/>
</dbReference>
<dbReference type="PANTHER" id="PTHR45180:SF1">
    <property type="entry name" value="OS01G0307686 PROTEIN"/>
    <property type="match status" value="1"/>
</dbReference>
<sequence>MCLKQFSLANEYTNIIQSGDMADLFVKQAKQYADSRPNYPPHLFTFIASKTPSHQLAWDVGTGSGQAAQSLAEIYEKVIGTDSSEKQLELAAKLPNVRYEHTPSPMSTWDLQHKVGPEGSVDLVTVAQALHWFDLPTLYEQVKWVLKKPHGVIAAWCYNVPRVSPSVDAVFDEFYAVELTPYWDPARLLVENNYRSIEFPFEAVEGAQHTGPFEFVTQRKMSLEDYLTFIRSISAYQTAKEKGVELLREDVVHRFKSAWGEDEHGSHLKIATFPVYLRIGKPPQEGWIKFNVDASVKPSPLEEASCGGVARDSNGEFLIGFVRNIESCSITQAELWGILSGLEVAWNKAFRRVVIETDSQAALLLFKQHMEESHPSFNLVCRIHDLTAREWEVSIEHTYREANSVADKLASMGHREALGIRSFVEPPDVINKLLYDDIHGIGVLPDVVG</sequence>
<dbReference type="GO" id="GO:0003676">
    <property type="term" value="F:nucleic acid binding"/>
    <property type="evidence" value="ECO:0007669"/>
    <property type="project" value="InterPro"/>
</dbReference>
<dbReference type="InterPro" id="IPR012337">
    <property type="entry name" value="RNaseH-like_sf"/>
</dbReference>
<keyword evidence="3" id="KW-1185">Reference proteome</keyword>
<dbReference type="GO" id="GO:0008757">
    <property type="term" value="F:S-adenosylmethionine-dependent methyltransferase activity"/>
    <property type="evidence" value="ECO:0007669"/>
    <property type="project" value="InterPro"/>
</dbReference>
<dbReference type="InterPro" id="IPR036397">
    <property type="entry name" value="RNaseH_sf"/>
</dbReference>
<dbReference type="SUPFAM" id="SSF53335">
    <property type="entry name" value="S-adenosyl-L-methionine-dependent methyltransferases"/>
    <property type="match status" value="1"/>
</dbReference>
<dbReference type="Gene3D" id="3.40.50.150">
    <property type="entry name" value="Vaccinia Virus protein VP39"/>
    <property type="match status" value="1"/>
</dbReference>
<name>A0A834SK64_9FABA</name>
<keyword evidence="2" id="KW-0808">Transferase</keyword>
<dbReference type="PANTHER" id="PTHR45180">
    <property type="entry name" value="OS01G0307686 PROTEIN"/>
    <property type="match status" value="1"/>
</dbReference>
<keyword evidence="2" id="KW-0489">Methyltransferase</keyword>
<dbReference type="InterPro" id="IPR029063">
    <property type="entry name" value="SAM-dependent_MTases_sf"/>
</dbReference>
<dbReference type="CDD" id="cd06222">
    <property type="entry name" value="RNase_H_like"/>
    <property type="match status" value="1"/>
</dbReference>
<dbReference type="PROSITE" id="PS50879">
    <property type="entry name" value="RNASE_H_1"/>
    <property type="match status" value="1"/>
</dbReference>
<dbReference type="InterPro" id="IPR044730">
    <property type="entry name" value="RNase_H-like_dom_plant"/>
</dbReference>